<dbReference type="InterPro" id="IPR036661">
    <property type="entry name" value="Luciferase-like_sf"/>
</dbReference>
<evidence type="ECO:0000256" key="1">
    <source>
        <dbReference type="ARBA" id="ARBA00023002"/>
    </source>
</evidence>
<protein>
    <submittedName>
        <fullName evidence="3">Luciferase-like protein</fullName>
    </submittedName>
</protein>
<feature type="domain" description="Luciferase-like" evidence="2">
    <location>
        <begin position="20"/>
        <end position="251"/>
    </location>
</feature>
<dbReference type="PANTHER" id="PTHR43244:SF1">
    <property type="entry name" value="5,10-METHYLENETETRAHYDROMETHANOPTERIN REDUCTASE"/>
    <property type="match status" value="1"/>
</dbReference>
<dbReference type="RefSeq" id="WP_043798656.1">
    <property type="nucleotide sequence ID" value="NZ_BAAAYP010000020.1"/>
</dbReference>
<dbReference type="InterPro" id="IPR019921">
    <property type="entry name" value="Lucif-like_OxRdtase_Rv2161c"/>
</dbReference>
<dbReference type="EMBL" id="BLAH01000076">
    <property type="protein sequence ID" value="GES36996.1"/>
    <property type="molecule type" value="Genomic_DNA"/>
</dbReference>
<dbReference type="Gene3D" id="3.20.20.30">
    <property type="entry name" value="Luciferase-like domain"/>
    <property type="match status" value="1"/>
</dbReference>
<dbReference type="InterPro" id="IPR050564">
    <property type="entry name" value="F420-G6PD/mer"/>
</dbReference>
<keyword evidence="1" id="KW-0560">Oxidoreductase</keyword>
<dbReference type="PANTHER" id="PTHR43244">
    <property type="match status" value="1"/>
</dbReference>
<proteinExistence type="predicted"/>
<evidence type="ECO:0000313" key="3">
    <source>
        <dbReference type="EMBL" id="GES36996.1"/>
    </source>
</evidence>
<comment type="caution">
    <text evidence="3">The sequence shown here is derived from an EMBL/GenBank/DDBJ whole genome shotgun (WGS) entry which is preliminary data.</text>
</comment>
<dbReference type="NCBIfam" id="TIGR03619">
    <property type="entry name" value="F420_Rv2161c"/>
    <property type="match status" value="1"/>
</dbReference>
<accession>A0ABQ0YKA8</accession>
<keyword evidence="4" id="KW-1185">Reference proteome</keyword>
<gene>
    <name evidence="3" type="ORF">RAJCM14343_2250</name>
</gene>
<dbReference type="Pfam" id="PF00296">
    <property type="entry name" value="Bac_luciferase"/>
    <property type="match status" value="1"/>
</dbReference>
<sequence length="306" mass="32749">MKFLPPTLSVNLPNFGDVLARDNFAHLVDVAVRAEECGVDRVNVTDHVVMGADTSGYAWGPFATEPDAMWLEPMTVLAVIAGRTRTIRLGTGVIIAALRGAAVLAKTAATLDHMSGGRLDLGVGTGWQEKEYEAAGLSFADRGPLLDDTLAACRALWEHAPASVQRPSVAFTDVYCAPRPGGRRIPVWVSGSLSKPVIRRLARWGDGWIPIMGAGPDELRRGRDLLRGALERDGRDPDVLQIRGRLQVVHDSAGEIAVPATAQAVKELLAVGVTDVMVPLTLVHPDPDRAADRLATLVTVLREAAL</sequence>
<evidence type="ECO:0000259" key="2">
    <source>
        <dbReference type="Pfam" id="PF00296"/>
    </source>
</evidence>
<name>A0ABQ0YKA8_9NOCA</name>
<dbReference type="InterPro" id="IPR011251">
    <property type="entry name" value="Luciferase-like_dom"/>
</dbReference>
<dbReference type="Proteomes" id="UP000325466">
    <property type="component" value="Unassembled WGS sequence"/>
</dbReference>
<reference evidence="3 4" key="1">
    <citation type="journal article" date="2018" name="Biodegradation">
        <title>1,4-Dioxane degradation characteristics of Rhodococcus aetherivorans JCM 14343.</title>
        <authorList>
            <person name="Inoue D."/>
            <person name="Tsunoda T."/>
            <person name="Yamamoto N."/>
            <person name="Ike M."/>
            <person name="Sei K."/>
        </authorList>
    </citation>
    <scope>NUCLEOTIDE SEQUENCE [LARGE SCALE GENOMIC DNA]</scope>
    <source>
        <strain evidence="3 4">JCM 14343</strain>
    </source>
</reference>
<dbReference type="SUPFAM" id="SSF51679">
    <property type="entry name" value="Bacterial luciferase-like"/>
    <property type="match status" value="1"/>
</dbReference>
<evidence type="ECO:0000313" key="4">
    <source>
        <dbReference type="Proteomes" id="UP000325466"/>
    </source>
</evidence>
<organism evidence="3 4">
    <name type="scientific">Rhodococcus aetherivorans</name>
    <dbReference type="NCBI Taxonomy" id="191292"/>
    <lineage>
        <taxon>Bacteria</taxon>
        <taxon>Bacillati</taxon>
        <taxon>Actinomycetota</taxon>
        <taxon>Actinomycetes</taxon>
        <taxon>Mycobacteriales</taxon>
        <taxon>Nocardiaceae</taxon>
        <taxon>Rhodococcus</taxon>
    </lineage>
</organism>